<reference evidence="2 3" key="1">
    <citation type="submission" date="2017-09" db="EMBL/GenBank/DDBJ databases">
        <title>Depth-based differentiation of microbial function through sediment-hosted aquifers and enrichment of novel symbionts in the deep terrestrial subsurface.</title>
        <authorList>
            <person name="Probst A.J."/>
            <person name="Ladd B."/>
            <person name="Jarett J.K."/>
            <person name="Geller-Mcgrath D.E."/>
            <person name="Sieber C.M."/>
            <person name="Emerson J.B."/>
            <person name="Anantharaman K."/>
            <person name="Thomas B.C."/>
            <person name="Malmstrom R."/>
            <person name="Stieglmeier M."/>
            <person name="Klingl A."/>
            <person name="Woyke T."/>
            <person name="Ryan C.M."/>
            <person name="Banfield J.F."/>
        </authorList>
    </citation>
    <scope>NUCLEOTIDE SEQUENCE [LARGE SCALE GENOMIC DNA]</scope>
    <source>
        <strain evidence="2">CG11_big_fil_rev_8_21_14_0_20_38_23</strain>
    </source>
</reference>
<protein>
    <submittedName>
        <fullName evidence="2">Uncharacterized protein</fullName>
    </submittedName>
</protein>
<keyword evidence="1" id="KW-0812">Transmembrane</keyword>
<gene>
    <name evidence="2" type="ORF">COV54_01625</name>
</gene>
<keyword evidence="1" id="KW-0472">Membrane</keyword>
<comment type="caution">
    <text evidence="2">The sequence shown here is derived from an EMBL/GenBank/DDBJ whole genome shotgun (WGS) entry which is preliminary data.</text>
</comment>
<name>A0A2H0NEH3_9BACT</name>
<dbReference type="AlphaFoldDB" id="A0A2H0NEH3"/>
<sequence>MEAKLRGQTALPVILLISGLIMEFAVAAVFVNYFFSTSGLGEKLSSRAFAAAKAGIDDAAIKLARDKEFLASPYNLTIDSDSAAISLSRQTDAHNNYIVTITSVGTAVSRQRKLVAIMVVDQTTGQLGFQSLTEQPAL</sequence>
<evidence type="ECO:0000313" key="3">
    <source>
        <dbReference type="Proteomes" id="UP000228867"/>
    </source>
</evidence>
<keyword evidence="1" id="KW-1133">Transmembrane helix</keyword>
<dbReference type="Proteomes" id="UP000228867">
    <property type="component" value="Unassembled WGS sequence"/>
</dbReference>
<evidence type="ECO:0000313" key="2">
    <source>
        <dbReference type="EMBL" id="PIR07288.1"/>
    </source>
</evidence>
<proteinExistence type="predicted"/>
<organism evidence="2 3">
    <name type="scientific">Candidatus Jorgensenbacteria bacterium CG11_big_fil_rev_8_21_14_0_20_38_23</name>
    <dbReference type="NCBI Taxonomy" id="1974594"/>
    <lineage>
        <taxon>Bacteria</taxon>
        <taxon>Candidatus Joergenseniibacteriota</taxon>
    </lineage>
</organism>
<evidence type="ECO:0000256" key="1">
    <source>
        <dbReference type="SAM" id="Phobius"/>
    </source>
</evidence>
<accession>A0A2H0NEH3</accession>
<feature type="transmembrane region" description="Helical" evidence="1">
    <location>
        <begin position="12"/>
        <end position="35"/>
    </location>
</feature>
<dbReference type="EMBL" id="PCWR01000037">
    <property type="protein sequence ID" value="PIR07288.1"/>
    <property type="molecule type" value="Genomic_DNA"/>
</dbReference>